<proteinExistence type="predicted"/>
<keyword evidence="2" id="KW-1185">Reference proteome</keyword>
<accession>A0AAN7TKJ0</accession>
<dbReference type="EMBL" id="JAVFKY010000006">
    <property type="protein sequence ID" value="KAK5574499.1"/>
    <property type="molecule type" value="Genomic_DNA"/>
</dbReference>
<sequence>MHIQKRLAAFYPPPTHPHTQTGYPWICRQFLIGDDEVPHCSSNKCPGIYLFFLSEPYEFPENSGKKSYLLDYIGKSDVNMYSRFDKHKKGKYPRDPGAILCAMKLPCTNGDHNYQAYDIEASLLHEFVTILNDPGEGGFDATTTEIVYDSHGLPFDIMASFYGLDINNPKKPFPFVEGRYWIDLKKHNSKMVEEINDGGNDLLFPDGIPYQGDMELEGKEFEKACNRTDNKEEKVKFRLRDGIKGADAKGDRVSWKTRIGVGAAAAAAGVGGAFAAVAGAAGNGAVSVATAAGHGIAHVVKDGADIIVSNQKNFEDIDKDLKAYRETKEKNDFSVEKGEATSPFPYHFFRITNKKNERVVFIIESSSIPRFINHFHINALGQHLDDKQTYAAVQNTHYHITNREVRTAINLCAKCRDDKQKEKEKKEKEIEMKRSAQIKTTTQPMPIKTTAQPIPSKTTTQTMVATTNQLTVAKDDQISFTLVYKGFGASITVGNGSAQKSGFDNSNIINTRKRKLDEIVEAFRKFTQDGLYGDDENSEN</sequence>
<reference evidence="1 2" key="1">
    <citation type="submission" date="2023-11" db="EMBL/GenBank/DDBJ databases">
        <title>Dfirmibasis_genome.</title>
        <authorList>
            <person name="Edelbroek B."/>
            <person name="Kjellin J."/>
            <person name="Jerlstrom-Hultqvist J."/>
            <person name="Soderbom F."/>
        </authorList>
    </citation>
    <scope>NUCLEOTIDE SEQUENCE [LARGE SCALE GENOMIC DNA]</scope>
    <source>
        <strain evidence="1 2">TNS-C-14</strain>
    </source>
</reference>
<organism evidence="1 2">
    <name type="scientific">Dictyostelium firmibasis</name>
    <dbReference type="NCBI Taxonomy" id="79012"/>
    <lineage>
        <taxon>Eukaryota</taxon>
        <taxon>Amoebozoa</taxon>
        <taxon>Evosea</taxon>
        <taxon>Eumycetozoa</taxon>
        <taxon>Dictyostelia</taxon>
        <taxon>Dictyosteliales</taxon>
        <taxon>Dictyosteliaceae</taxon>
        <taxon>Dictyostelium</taxon>
    </lineage>
</organism>
<evidence type="ECO:0000313" key="1">
    <source>
        <dbReference type="EMBL" id="KAK5574499.1"/>
    </source>
</evidence>
<dbReference type="AlphaFoldDB" id="A0AAN7TKJ0"/>
<gene>
    <name evidence="1" type="ORF">RB653_009752</name>
</gene>
<evidence type="ECO:0000313" key="2">
    <source>
        <dbReference type="Proteomes" id="UP001344447"/>
    </source>
</evidence>
<name>A0AAN7TKJ0_9MYCE</name>
<comment type="caution">
    <text evidence="1">The sequence shown here is derived from an EMBL/GenBank/DDBJ whole genome shotgun (WGS) entry which is preliminary data.</text>
</comment>
<protein>
    <submittedName>
        <fullName evidence="1">Uncharacterized protein</fullName>
    </submittedName>
</protein>
<dbReference type="Proteomes" id="UP001344447">
    <property type="component" value="Unassembled WGS sequence"/>
</dbReference>